<dbReference type="InterPro" id="IPR019786">
    <property type="entry name" value="Zinc_finger_PHD-type_CS"/>
</dbReference>
<accession>A0A6L2KII8</accession>
<feature type="domain" description="RRM" evidence="8">
    <location>
        <begin position="125"/>
        <end position="202"/>
    </location>
</feature>
<dbReference type="SMART" id="SM00360">
    <property type="entry name" value="RRM"/>
    <property type="match status" value="1"/>
</dbReference>
<proteinExistence type="predicted"/>
<dbReference type="SUPFAM" id="SSF56219">
    <property type="entry name" value="DNase I-like"/>
    <property type="match status" value="1"/>
</dbReference>
<organism evidence="10">
    <name type="scientific">Tanacetum cinerariifolium</name>
    <name type="common">Dalmatian daisy</name>
    <name type="synonym">Chrysanthemum cinerariifolium</name>
    <dbReference type="NCBI Taxonomy" id="118510"/>
    <lineage>
        <taxon>Eukaryota</taxon>
        <taxon>Viridiplantae</taxon>
        <taxon>Streptophyta</taxon>
        <taxon>Embryophyta</taxon>
        <taxon>Tracheophyta</taxon>
        <taxon>Spermatophyta</taxon>
        <taxon>Magnoliopsida</taxon>
        <taxon>eudicotyledons</taxon>
        <taxon>Gunneridae</taxon>
        <taxon>Pentapetalae</taxon>
        <taxon>asterids</taxon>
        <taxon>campanulids</taxon>
        <taxon>Asterales</taxon>
        <taxon>Asteraceae</taxon>
        <taxon>Asteroideae</taxon>
        <taxon>Anthemideae</taxon>
        <taxon>Anthemidinae</taxon>
        <taxon>Tanacetum</taxon>
    </lineage>
</organism>
<keyword evidence="6" id="KW-0812">Transmembrane</keyword>
<dbReference type="SMART" id="SM00249">
    <property type="entry name" value="PHD"/>
    <property type="match status" value="1"/>
</dbReference>
<keyword evidence="10" id="KW-0695">RNA-directed DNA polymerase</keyword>
<dbReference type="SUPFAM" id="SSF54928">
    <property type="entry name" value="RNA-binding domain, RBD"/>
    <property type="match status" value="1"/>
</dbReference>
<dbReference type="PANTHER" id="PTHR46364">
    <property type="entry name" value="OS08G0421900 PROTEIN"/>
    <property type="match status" value="1"/>
</dbReference>
<dbReference type="PROSITE" id="PS01359">
    <property type="entry name" value="ZF_PHD_1"/>
    <property type="match status" value="1"/>
</dbReference>
<dbReference type="InterPro" id="IPR011011">
    <property type="entry name" value="Znf_FYVE_PHD"/>
</dbReference>
<dbReference type="Pfam" id="PF00076">
    <property type="entry name" value="RRM_1"/>
    <property type="match status" value="1"/>
</dbReference>
<dbReference type="PROSITE" id="PS50102">
    <property type="entry name" value="RRM"/>
    <property type="match status" value="1"/>
</dbReference>
<feature type="domain" description="PHD-type" evidence="7">
    <location>
        <begin position="1231"/>
        <end position="1282"/>
    </location>
</feature>
<sequence length="1307" mass="149032">MCMGLCGMVMDVLDPEIEALCPGVLAGTKINLQDDKQLFVDHPGATPITSGHGEELKKTIEAPKYIECSSKTEIYLFSGTLISLQSKGLLVVWFLAPSVCGSVLLVGVIMGSYSSKEDGVNRISTSIFVSNFPDSFSAKDLFLSCKQYGHVVDSFIPLKRTKEGKRFGFVRFINVFNVDHLVNNLCTIWVGRSKLHANIARFQRAPLNKKNFPVMSKGEVKRGANNSSRLNGRVMGNGKSYVNVVKACNIVGHTDTPAIVLDEECVNLKDLSDSLMGRVKEFASLTNLKTVLLNEGFVDLTVRYLGELWVLLEFSSSKSKEAFRDNVGVCSWFLEIRQTSLDINHDGRIVWVEVEGIPLKLWSLNTFRRIAKKWGDLIYVDDMNENCFHSKRICLYTKSSSNIFETFKIIFHGKVFWIRAKEVLGWVPELLEDSEYEEHSVDGFMDDDIKVNNENNGGVNSDTDEVPETAFDNSNGLKGNKSDDPFGLYSLLNKNTKAMKDKNHSPIYPLGFTPVNEANTNCDMGEKSVNCIVDEEIKVGGYFLNLMEEVVKVGQTMGYNMEGVSVIDLLITVVYAPHDSRDKQMLWDYLVHVINQWHGEVVIMGDFNEVRYKSDRFGLIFNAQGAGAFNYFIANAGLEEVPLGGVLSLLMEVLQTSFNSLKRVVDAGLFKGIKLNHSVFLSHMFYADDDVFVGQWSDGNITTLMHVLNCFYYASGLRINMSKSKIMGAQKWDELCRESNSGRRLLRRVPSNVLHVLESIRGHFFNGHEMGSNKATWVKWNNVLTDKKHGGLGVSTLYALNRGLMIKWVWRFFNQKESLWAKVINAIHGDYGKVESRCHTAGRSCWLSIVNEVQILKNKGVNIFEFMNLKLGNGDTTKFWSDRWYAGGVLKDLCPRLYALENCKEITVQLETLGEVVRSINLVPMVDRWIWNMESSGEFSVASARKKIDDMRFPIIKDVARWVKCVPIKVNILAWKIRNDALPTRCNISRRGIDIQSISCSMCEKGVETSEHLFFKCYMIREVGSKIARWWNINYVEVNSYEEWKNWLISCRMETKLKQMFEGVWYSLWWYVWSFRNKILFDDKTPMKAIIFDNVISSSFYWYSFTIKSTRKTIKPGDCVLMRPADSSKESYVAKIHKIESSDTSKKNIKVHVQWYYRPEESIGGRRQFHGTKELFLSDHKDVQSADTIEGKCNVHKFKSYTKLKEVGNEDFFCRFEYNSATGAFVPDRVAVYCKCEMPYNPDDLMVQCDGCSDWFHPACIGMEPEEAKKIEHFYCESCSTEEQKLLQTSNVASRHADTKVGTKRRR</sequence>
<dbReference type="GO" id="GO:0008270">
    <property type="term" value="F:zinc ion binding"/>
    <property type="evidence" value="ECO:0007669"/>
    <property type="project" value="UniProtKB-KW"/>
</dbReference>
<evidence type="ECO:0000256" key="1">
    <source>
        <dbReference type="ARBA" id="ARBA00022723"/>
    </source>
</evidence>
<dbReference type="SUPFAM" id="SSF57903">
    <property type="entry name" value="FYVE/PHD zinc finger"/>
    <property type="match status" value="1"/>
</dbReference>
<keyword evidence="6" id="KW-1133">Transmembrane helix</keyword>
<keyword evidence="2 4" id="KW-0863">Zinc-finger</keyword>
<keyword evidence="1" id="KW-0479">Metal-binding</keyword>
<dbReference type="InterPro" id="IPR001965">
    <property type="entry name" value="Znf_PHD"/>
</dbReference>
<evidence type="ECO:0000259" key="9">
    <source>
        <dbReference type="PROSITE" id="PS51038"/>
    </source>
</evidence>
<dbReference type="InterPro" id="IPR027417">
    <property type="entry name" value="P-loop_NTPase"/>
</dbReference>
<evidence type="ECO:0000256" key="4">
    <source>
        <dbReference type="PROSITE-ProRule" id="PRU00146"/>
    </source>
</evidence>
<name>A0A6L2KII8_TANCI</name>
<dbReference type="GO" id="GO:0003723">
    <property type="term" value="F:RNA binding"/>
    <property type="evidence" value="ECO:0007669"/>
    <property type="project" value="UniProtKB-UniRule"/>
</dbReference>
<dbReference type="GO" id="GO:0003682">
    <property type="term" value="F:chromatin binding"/>
    <property type="evidence" value="ECO:0007669"/>
    <property type="project" value="InterPro"/>
</dbReference>
<evidence type="ECO:0000256" key="5">
    <source>
        <dbReference type="PROSITE-ProRule" id="PRU00176"/>
    </source>
</evidence>
<reference evidence="10" key="1">
    <citation type="journal article" date="2019" name="Sci. Rep.">
        <title>Draft genome of Tanacetum cinerariifolium, the natural source of mosquito coil.</title>
        <authorList>
            <person name="Yamashiro T."/>
            <person name="Shiraishi A."/>
            <person name="Satake H."/>
            <person name="Nakayama K."/>
        </authorList>
    </citation>
    <scope>NUCLEOTIDE SEQUENCE</scope>
</reference>
<dbReference type="CDD" id="cd00590">
    <property type="entry name" value="RRM_SF"/>
    <property type="match status" value="1"/>
</dbReference>
<keyword evidence="10" id="KW-0548">Nucleotidyltransferase</keyword>
<dbReference type="Pfam" id="PF01426">
    <property type="entry name" value="BAH"/>
    <property type="match status" value="1"/>
</dbReference>
<evidence type="ECO:0000256" key="3">
    <source>
        <dbReference type="ARBA" id="ARBA00022833"/>
    </source>
</evidence>
<dbReference type="Pfam" id="PF00628">
    <property type="entry name" value="PHD"/>
    <property type="match status" value="1"/>
</dbReference>
<evidence type="ECO:0000259" key="7">
    <source>
        <dbReference type="PROSITE" id="PS50016"/>
    </source>
</evidence>
<dbReference type="GO" id="GO:0003964">
    <property type="term" value="F:RNA-directed DNA polymerase activity"/>
    <property type="evidence" value="ECO:0007669"/>
    <property type="project" value="UniProtKB-KW"/>
</dbReference>
<evidence type="ECO:0000259" key="8">
    <source>
        <dbReference type="PROSITE" id="PS50102"/>
    </source>
</evidence>
<dbReference type="InterPro" id="IPR019787">
    <property type="entry name" value="Znf_PHD-finger"/>
</dbReference>
<feature type="transmembrane region" description="Helical" evidence="6">
    <location>
        <begin position="90"/>
        <end position="113"/>
    </location>
</feature>
<dbReference type="Gene3D" id="3.60.10.10">
    <property type="entry name" value="Endonuclease/exonuclease/phosphatase"/>
    <property type="match status" value="1"/>
</dbReference>
<dbReference type="InterPro" id="IPR035979">
    <property type="entry name" value="RBD_domain_sf"/>
</dbReference>
<dbReference type="Gene3D" id="2.30.30.490">
    <property type="match status" value="1"/>
</dbReference>
<dbReference type="Pfam" id="PF13966">
    <property type="entry name" value="zf-RVT"/>
    <property type="match status" value="1"/>
</dbReference>
<dbReference type="InterPro" id="IPR012677">
    <property type="entry name" value="Nucleotide-bd_a/b_plait_sf"/>
</dbReference>
<keyword evidence="5" id="KW-0694">RNA-binding</keyword>
<keyword evidence="3" id="KW-0862">Zinc</keyword>
<dbReference type="SMART" id="SM00439">
    <property type="entry name" value="BAH"/>
    <property type="match status" value="1"/>
</dbReference>
<protein>
    <submittedName>
        <fullName evidence="10">RNA-directed DNA polymerase, eukaryota, reverse transcriptase zinc-binding domain protein</fullName>
    </submittedName>
</protein>
<dbReference type="InterPro" id="IPR013083">
    <property type="entry name" value="Znf_RING/FYVE/PHD"/>
</dbReference>
<dbReference type="Gene3D" id="3.30.70.330">
    <property type="match status" value="1"/>
</dbReference>
<dbReference type="PROSITE" id="PS51038">
    <property type="entry name" value="BAH"/>
    <property type="match status" value="1"/>
</dbReference>
<dbReference type="InterPro" id="IPR026960">
    <property type="entry name" value="RVT-Znf"/>
</dbReference>
<evidence type="ECO:0000256" key="6">
    <source>
        <dbReference type="SAM" id="Phobius"/>
    </source>
</evidence>
<dbReference type="PROSITE" id="PS50016">
    <property type="entry name" value="ZF_PHD_2"/>
    <property type="match status" value="1"/>
</dbReference>
<dbReference type="InterPro" id="IPR001025">
    <property type="entry name" value="BAH_dom"/>
</dbReference>
<evidence type="ECO:0000313" key="10">
    <source>
        <dbReference type="EMBL" id="GEU47694.1"/>
    </source>
</evidence>
<dbReference type="InterPro" id="IPR000504">
    <property type="entry name" value="RRM_dom"/>
</dbReference>
<dbReference type="EMBL" id="BKCJ010002310">
    <property type="protein sequence ID" value="GEU47694.1"/>
    <property type="molecule type" value="Genomic_DNA"/>
</dbReference>
<keyword evidence="6" id="KW-0472">Membrane</keyword>
<dbReference type="InterPro" id="IPR036691">
    <property type="entry name" value="Endo/exonu/phosph_ase_sf"/>
</dbReference>
<evidence type="ECO:0000256" key="2">
    <source>
        <dbReference type="ARBA" id="ARBA00022771"/>
    </source>
</evidence>
<gene>
    <name evidence="10" type="ORF">Tci_019672</name>
</gene>
<feature type="non-terminal residue" evidence="10">
    <location>
        <position position="1307"/>
    </location>
</feature>
<feature type="domain" description="BAH" evidence="9">
    <location>
        <begin position="1112"/>
        <end position="1229"/>
    </location>
</feature>
<dbReference type="Gene3D" id="3.40.50.300">
    <property type="entry name" value="P-loop containing nucleotide triphosphate hydrolases"/>
    <property type="match status" value="1"/>
</dbReference>
<keyword evidence="10" id="KW-0808">Transferase</keyword>
<comment type="caution">
    <text evidence="10">The sequence shown here is derived from an EMBL/GenBank/DDBJ whole genome shotgun (WGS) entry which is preliminary data.</text>
</comment>
<dbReference type="Gene3D" id="3.30.40.10">
    <property type="entry name" value="Zinc/RING finger domain, C3HC4 (zinc finger)"/>
    <property type="match status" value="1"/>
</dbReference>
<dbReference type="InterPro" id="IPR043151">
    <property type="entry name" value="BAH_sf"/>
</dbReference>